<dbReference type="Gene3D" id="3.40.47.10">
    <property type="match status" value="1"/>
</dbReference>
<organism evidence="4 5">
    <name type="scientific">Neocallimastix californiae</name>
    <dbReference type="NCBI Taxonomy" id="1754190"/>
    <lineage>
        <taxon>Eukaryota</taxon>
        <taxon>Fungi</taxon>
        <taxon>Fungi incertae sedis</taxon>
        <taxon>Chytridiomycota</taxon>
        <taxon>Chytridiomycota incertae sedis</taxon>
        <taxon>Neocallimastigomycetes</taxon>
        <taxon>Neocallimastigales</taxon>
        <taxon>Neocallimastigaceae</taxon>
        <taxon>Neocallimastix</taxon>
    </lineage>
</organism>
<dbReference type="InterPro" id="IPR050091">
    <property type="entry name" value="PKS_NRPS_Biosynth_Enz"/>
</dbReference>
<dbReference type="PROSITE" id="PS52004">
    <property type="entry name" value="KS3_2"/>
    <property type="match status" value="1"/>
</dbReference>
<dbReference type="SUPFAM" id="SSF52151">
    <property type="entry name" value="FabD/lysophospholipase-like"/>
    <property type="match status" value="1"/>
</dbReference>
<dbReference type="InterPro" id="IPR016035">
    <property type="entry name" value="Acyl_Trfase/lysoPLipase"/>
</dbReference>
<dbReference type="STRING" id="1754190.A0A1Y2F1Y5"/>
<comment type="caution">
    <text evidence="4">The sequence shown here is derived from an EMBL/GenBank/DDBJ whole genome shotgun (WGS) entry which is preliminary data.</text>
</comment>
<dbReference type="CDD" id="cd00833">
    <property type="entry name" value="PKS"/>
    <property type="match status" value="1"/>
</dbReference>
<sequence length="737" mass="80530">MGLRLPGGINTPSKYWNALVNGKDCISPTPANRHLHQYLRPFCPPNELGPFDHYIHRAGYYDVTPDAAPISDFDPTFFNISPLEAKFTEPKFRWIYETVYEAFQDACINVSELNGTRTSVFTTVGSTADYIALTKAFTKVESMTSQTMHGSAASSCAGRISFNYGFIGPSDTIDTACSSGLNDCHNACKSLSMGDSDVAVVSAVHQQFVSTQFHVISVAHMASQIGRCATFDAEADGYAPGEGCISIILKRLDDAVTDHDHIYGVITGITTSQSGIRPSISSPAVGPQVENIQKALQIANVSPADVDYVEAHGTGTQVGDAIETETLNIAFGGTHNAKKPLIVGSVKTNIGHTEEVSGLAGLCKVLLSMSHRTIPPHLHLKNLNPRIDTSVIPMTIPQKKCIWKSPRGKKRVGVVSSFGLQGSVANAVIEEFKLPKNTDRRLDEGYDLSMYHILTVSAKNKNALIQQVEDYISLFESMNEDDSIADICYSSNIGRQHFGYRYSAYGRNASEIIESLTDILQRVSNVRRYLQKSTAFAFTGQGVAKVGMGKHFYQTQPVFREAMDRCDAVTRRLLGVSIVEVLYNVSNIPNGTEEGEKALKKSSVAQPALFAYEYAMSQLWISWGIKPSMVLGHSLGEIVATTIAGGIDFELAMEFIVERASCMEKYGIKPGAMVSIFTTEDVVKEAIEEFEFENVSIAAINGTTQIVISGNADEVKELEEYFIEQDIKAKQLNVTEA</sequence>
<protein>
    <submittedName>
        <fullName evidence="4">Thiolase-like protein</fullName>
    </submittedName>
</protein>
<evidence type="ECO:0000256" key="2">
    <source>
        <dbReference type="ARBA" id="ARBA00022553"/>
    </source>
</evidence>
<dbReference type="EMBL" id="MCOG01000018">
    <property type="protein sequence ID" value="ORY77853.1"/>
    <property type="molecule type" value="Genomic_DNA"/>
</dbReference>
<dbReference type="SMART" id="SM00827">
    <property type="entry name" value="PKS_AT"/>
    <property type="match status" value="1"/>
</dbReference>
<dbReference type="GO" id="GO:0004312">
    <property type="term" value="F:fatty acid synthase activity"/>
    <property type="evidence" value="ECO:0007669"/>
    <property type="project" value="TreeGrafter"/>
</dbReference>
<dbReference type="Pfam" id="PF00698">
    <property type="entry name" value="Acyl_transf_1"/>
    <property type="match status" value="1"/>
</dbReference>
<dbReference type="Gene3D" id="3.40.366.10">
    <property type="entry name" value="Malonyl-Coenzyme A Acyl Carrier Protein, domain 2"/>
    <property type="match status" value="1"/>
</dbReference>
<feature type="non-terminal residue" evidence="4">
    <location>
        <position position="737"/>
    </location>
</feature>
<dbReference type="InterPro" id="IPR014030">
    <property type="entry name" value="Ketoacyl_synth_N"/>
</dbReference>
<dbReference type="Pfam" id="PF22621">
    <property type="entry name" value="CurL-like_PKS_C"/>
    <property type="match status" value="1"/>
</dbReference>
<proteinExistence type="predicted"/>
<name>A0A1Y2F1Y5_9FUNG</name>
<evidence type="ECO:0000256" key="1">
    <source>
        <dbReference type="ARBA" id="ARBA00022450"/>
    </source>
</evidence>
<dbReference type="InterPro" id="IPR020841">
    <property type="entry name" value="PKS_Beta-ketoAc_synthase_dom"/>
</dbReference>
<dbReference type="InterPro" id="IPR016039">
    <property type="entry name" value="Thiolase-like"/>
</dbReference>
<dbReference type="PANTHER" id="PTHR43775:SF37">
    <property type="entry name" value="SI:DKEY-61P9.11"/>
    <property type="match status" value="1"/>
</dbReference>
<evidence type="ECO:0000259" key="3">
    <source>
        <dbReference type="PROSITE" id="PS52004"/>
    </source>
</evidence>
<dbReference type="SUPFAM" id="SSF53901">
    <property type="entry name" value="Thiolase-like"/>
    <property type="match status" value="1"/>
</dbReference>
<dbReference type="Pfam" id="PF00109">
    <property type="entry name" value="ketoacyl-synt"/>
    <property type="match status" value="1"/>
</dbReference>
<dbReference type="PANTHER" id="PTHR43775">
    <property type="entry name" value="FATTY ACID SYNTHASE"/>
    <property type="match status" value="1"/>
</dbReference>
<keyword evidence="5" id="KW-1185">Reference proteome</keyword>
<keyword evidence="2" id="KW-0597">Phosphoprotein</keyword>
<dbReference type="InterPro" id="IPR001227">
    <property type="entry name" value="Ac_transferase_dom_sf"/>
</dbReference>
<dbReference type="SMART" id="SM00825">
    <property type="entry name" value="PKS_KS"/>
    <property type="match status" value="1"/>
</dbReference>
<gene>
    <name evidence="4" type="ORF">LY90DRAFT_399385</name>
</gene>
<keyword evidence="1" id="KW-0596">Phosphopantetheine</keyword>
<reference evidence="4 5" key="1">
    <citation type="submission" date="2016-08" db="EMBL/GenBank/DDBJ databases">
        <title>A Parts List for Fungal Cellulosomes Revealed by Comparative Genomics.</title>
        <authorList>
            <consortium name="DOE Joint Genome Institute"/>
            <person name="Haitjema C.H."/>
            <person name="Gilmore S.P."/>
            <person name="Henske J.K."/>
            <person name="Solomon K.V."/>
            <person name="De Groot R."/>
            <person name="Kuo A."/>
            <person name="Mondo S.J."/>
            <person name="Salamov A.A."/>
            <person name="Labutti K."/>
            <person name="Zhao Z."/>
            <person name="Chiniquy J."/>
            <person name="Barry K."/>
            <person name="Brewer H.M."/>
            <person name="Purvine S.O."/>
            <person name="Wright A.T."/>
            <person name="Boxma B."/>
            <person name="Van Alen T."/>
            <person name="Hackstein J.H."/>
            <person name="Baker S.E."/>
            <person name="Grigoriev I.V."/>
            <person name="O'Malley M.A."/>
        </authorList>
    </citation>
    <scope>NUCLEOTIDE SEQUENCE [LARGE SCALE GENOMIC DNA]</scope>
    <source>
        <strain evidence="4 5">G1</strain>
    </source>
</reference>
<dbReference type="OrthoDB" id="329835at2759"/>
<feature type="domain" description="Ketosynthase family 3 (KS3)" evidence="3">
    <location>
        <begin position="1"/>
        <end position="431"/>
    </location>
</feature>
<dbReference type="Proteomes" id="UP000193920">
    <property type="component" value="Unassembled WGS sequence"/>
</dbReference>
<dbReference type="AlphaFoldDB" id="A0A1Y2F1Y5"/>
<dbReference type="Pfam" id="PF02801">
    <property type="entry name" value="Ketoacyl-synt_C"/>
    <property type="match status" value="1"/>
</dbReference>
<evidence type="ECO:0000313" key="4">
    <source>
        <dbReference type="EMBL" id="ORY77853.1"/>
    </source>
</evidence>
<evidence type="ECO:0000313" key="5">
    <source>
        <dbReference type="Proteomes" id="UP000193920"/>
    </source>
</evidence>
<dbReference type="GO" id="GO:0006633">
    <property type="term" value="P:fatty acid biosynthetic process"/>
    <property type="evidence" value="ECO:0007669"/>
    <property type="project" value="TreeGrafter"/>
</dbReference>
<accession>A0A1Y2F1Y5</accession>
<dbReference type="InterPro" id="IPR014043">
    <property type="entry name" value="Acyl_transferase_dom"/>
</dbReference>
<dbReference type="InterPro" id="IPR014031">
    <property type="entry name" value="Ketoacyl_synth_C"/>
</dbReference>